<dbReference type="PANTHER" id="PTHR42939:SF3">
    <property type="entry name" value="ABC TRANSPORTER ATP-BINDING COMPONENT"/>
    <property type="match status" value="1"/>
</dbReference>
<evidence type="ECO:0000313" key="6">
    <source>
        <dbReference type="Proteomes" id="UP000243297"/>
    </source>
</evidence>
<dbReference type="InterPro" id="IPR051782">
    <property type="entry name" value="ABC_Transporter_VariousFunc"/>
</dbReference>
<dbReference type="InterPro" id="IPR027417">
    <property type="entry name" value="P-loop_NTPase"/>
</dbReference>
<dbReference type="SMART" id="SM00382">
    <property type="entry name" value="AAA"/>
    <property type="match status" value="1"/>
</dbReference>
<dbReference type="PROSITE" id="PS50893">
    <property type="entry name" value="ABC_TRANSPORTER_2"/>
    <property type="match status" value="1"/>
</dbReference>
<organism evidence="5 6">
    <name type="scientific">Anaerorhabdus furcosa</name>
    <dbReference type="NCBI Taxonomy" id="118967"/>
    <lineage>
        <taxon>Bacteria</taxon>
        <taxon>Bacillati</taxon>
        <taxon>Bacillota</taxon>
        <taxon>Erysipelotrichia</taxon>
        <taxon>Erysipelotrichales</taxon>
        <taxon>Erysipelotrichaceae</taxon>
        <taxon>Anaerorhabdus</taxon>
    </lineage>
</organism>
<dbReference type="STRING" id="118967.SAMN02745191_1876"/>
<dbReference type="GO" id="GO:0005524">
    <property type="term" value="F:ATP binding"/>
    <property type="evidence" value="ECO:0007669"/>
    <property type="project" value="UniProtKB-KW"/>
</dbReference>
<dbReference type="RefSeq" id="WP_078712281.1">
    <property type="nucleotide sequence ID" value="NZ_FUWY01000005.1"/>
</dbReference>
<evidence type="ECO:0000259" key="4">
    <source>
        <dbReference type="PROSITE" id="PS50893"/>
    </source>
</evidence>
<keyword evidence="6" id="KW-1185">Reference proteome</keyword>
<gene>
    <name evidence="5" type="ORF">SAMN02745191_1876</name>
</gene>
<dbReference type="CDD" id="cd03230">
    <property type="entry name" value="ABC_DR_subfamily_A"/>
    <property type="match status" value="1"/>
</dbReference>
<proteinExistence type="predicted"/>
<accession>A0A1T4P4B8</accession>
<evidence type="ECO:0000256" key="2">
    <source>
        <dbReference type="ARBA" id="ARBA00022741"/>
    </source>
</evidence>
<dbReference type="PROSITE" id="PS00211">
    <property type="entry name" value="ABC_TRANSPORTER_1"/>
    <property type="match status" value="1"/>
</dbReference>
<protein>
    <submittedName>
        <fullName evidence="5">ABC-2 type transport system ATP-binding protein</fullName>
    </submittedName>
</protein>
<dbReference type="Proteomes" id="UP000243297">
    <property type="component" value="Unassembled WGS sequence"/>
</dbReference>
<dbReference type="PANTHER" id="PTHR42939">
    <property type="entry name" value="ABC TRANSPORTER ATP-BINDING PROTEIN ALBC-RELATED"/>
    <property type="match status" value="1"/>
</dbReference>
<keyword evidence="2" id="KW-0547">Nucleotide-binding</keyword>
<dbReference type="OrthoDB" id="9801987at2"/>
<feature type="domain" description="ABC transporter" evidence="4">
    <location>
        <begin position="1"/>
        <end position="227"/>
    </location>
</feature>
<dbReference type="InterPro" id="IPR017871">
    <property type="entry name" value="ABC_transporter-like_CS"/>
</dbReference>
<reference evidence="6" key="1">
    <citation type="submission" date="2017-02" db="EMBL/GenBank/DDBJ databases">
        <authorList>
            <person name="Varghese N."/>
            <person name="Submissions S."/>
        </authorList>
    </citation>
    <scope>NUCLEOTIDE SEQUENCE [LARGE SCALE GENOMIC DNA]</scope>
    <source>
        <strain evidence="6">ATCC 25662</strain>
    </source>
</reference>
<evidence type="ECO:0000256" key="1">
    <source>
        <dbReference type="ARBA" id="ARBA00022448"/>
    </source>
</evidence>
<keyword evidence="1" id="KW-0813">Transport</keyword>
<dbReference type="Pfam" id="PF00005">
    <property type="entry name" value="ABC_tran"/>
    <property type="match status" value="1"/>
</dbReference>
<dbReference type="InterPro" id="IPR003593">
    <property type="entry name" value="AAA+_ATPase"/>
</dbReference>
<name>A0A1T4P4B8_9FIRM</name>
<keyword evidence="3 5" id="KW-0067">ATP-binding</keyword>
<evidence type="ECO:0000313" key="5">
    <source>
        <dbReference type="EMBL" id="SJZ86241.1"/>
    </source>
</evidence>
<dbReference type="InterPro" id="IPR003439">
    <property type="entry name" value="ABC_transporter-like_ATP-bd"/>
</dbReference>
<dbReference type="SUPFAM" id="SSF52540">
    <property type="entry name" value="P-loop containing nucleoside triphosphate hydrolases"/>
    <property type="match status" value="1"/>
</dbReference>
<dbReference type="GO" id="GO:0016887">
    <property type="term" value="F:ATP hydrolysis activity"/>
    <property type="evidence" value="ECO:0007669"/>
    <property type="project" value="InterPro"/>
</dbReference>
<dbReference type="Gene3D" id="3.40.50.300">
    <property type="entry name" value="P-loop containing nucleotide triphosphate hydrolases"/>
    <property type="match status" value="1"/>
</dbReference>
<dbReference type="AlphaFoldDB" id="A0A1T4P4B8"/>
<dbReference type="EMBL" id="FUWY01000005">
    <property type="protein sequence ID" value="SJZ86241.1"/>
    <property type="molecule type" value="Genomic_DNA"/>
</dbReference>
<sequence length="279" mass="31285">MLVCENVRKEFTGFTLDNISINIPEGSIMGLIGENGAGKSTLISCILGSMIKTSGTVKIFNKNSETLTRLEKEDIGVVLSDFAFNGLLNCKDINTIMKAMYTKWDETYYMNFCNEHNLTMNKKIKDFSKGMQMKLSIIVALAHHPKLLILDEATSGLDPVARDELLDIFFDFVKEGDHSILISSHILSDLEKICDTITFISKGKVKFSETKDDLEYKYCIIKCDETVFSTIDKKDMIGVRKNPYGIEVCMLRKACPEGMKSDNASMEDIMVFASKGVNL</sequence>
<evidence type="ECO:0000256" key="3">
    <source>
        <dbReference type="ARBA" id="ARBA00022840"/>
    </source>
</evidence>